<accession>A0A183I871</accession>
<feature type="compositionally biased region" description="Low complexity" evidence="7">
    <location>
        <begin position="85"/>
        <end position="94"/>
    </location>
</feature>
<feature type="compositionally biased region" description="Basic and acidic residues" evidence="7">
    <location>
        <begin position="139"/>
        <end position="148"/>
    </location>
</feature>
<dbReference type="WBParaSite" id="OFLC_0001594601-mRNA-1">
    <property type="protein sequence ID" value="OFLC_0001594601-mRNA-1"/>
    <property type="gene ID" value="OFLC_0001594601"/>
</dbReference>
<evidence type="ECO:0000256" key="3">
    <source>
        <dbReference type="ARBA" id="ARBA00023125"/>
    </source>
</evidence>
<keyword evidence="5" id="KW-0804">Transcription</keyword>
<dbReference type="Proteomes" id="UP000267606">
    <property type="component" value="Unassembled WGS sequence"/>
</dbReference>
<evidence type="ECO:0000256" key="7">
    <source>
        <dbReference type="SAM" id="MobiDB-lite"/>
    </source>
</evidence>
<dbReference type="AlphaFoldDB" id="A0A183I871"/>
<dbReference type="GO" id="GO:0000981">
    <property type="term" value="F:DNA-binding transcription factor activity, RNA polymerase II-specific"/>
    <property type="evidence" value="ECO:0007669"/>
    <property type="project" value="TreeGrafter"/>
</dbReference>
<sequence>MCSGKDAKWRAYCRVGISLLKGSGVGTAAPKGNPLAAATMMRNMQNAAAAAATSPHPLNSINQMRLPQMGSPITSMASNLAQQPSSNSRSSTNSAKAVKNEGRPPKVKTDREQHMQKYPGWSARENYAINKKKKRKRDKSVDNGEQKKCRARFGVVNQDQWCKHCKRKKRCLWYREIG</sequence>
<reference evidence="10" key="1">
    <citation type="submission" date="2016-06" db="UniProtKB">
        <authorList>
            <consortium name="WormBaseParasite"/>
        </authorList>
    </citation>
    <scope>IDENTIFICATION</scope>
</reference>
<dbReference type="GO" id="GO:0060070">
    <property type="term" value="P:canonical Wnt signaling pathway"/>
    <property type="evidence" value="ECO:0007669"/>
    <property type="project" value="TreeGrafter"/>
</dbReference>
<keyword evidence="6" id="KW-0539">Nucleus</keyword>
<evidence type="ECO:0000313" key="10">
    <source>
        <dbReference type="WBParaSite" id="OFLC_0001594601-mRNA-1"/>
    </source>
</evidence>
<comment type="subcellular location">
    <subcellularLocation>
        <location evidence="1">Nucleus</location>
    </subcellularLocation>
</comment>
<evidence type="ECO:0000256" key="5">
    <source>
        <dbReference type="ARBA" id="ARBA00023163"/>
    </source>
</evidence>
<dbReference type="GO" id="GO:0000978">
    <property type="term" value="F:RNA polymerase II cis-regulatory region sequence-specific DNA binding"/>
    <property type="evidence" value="ECO:0007669"/>
    <property type="project" value="TreeGrafter"/>
</dbReference>
<dbReference type="EMBL" id="UZAJ01043302">
    <property type="protein sequence ID" value="VDP25130.1"/>
    <property type="molecule type" value="Genomic_DNA"/>
</dbReference>
<feature type="compositionally biased region" description="Basic and acidic residues" evidence="7">
    <location>
        <begin position="98"/>
        <end position="115"/>
    </location>
</feature>
<organism evidence="10">
    <name type="scientific">Onchocerca flexuosa</name>
    <dbReference type="NCBI Taxonomy" id="387005"/>
    <lineage>
        <taxon>Eukaryota</taxon>
        <taxon>Metazoa</taxon>
        <taxon>Ecdysozoa</taxon>
        <taxon>Nematoda</taxon>
        <taxon>Chromadorea</taxon>
        <taxon>Rhabditida</taxon>
        <taxon>Spirurina</taxon>
        <taxon>Spiruromorpha</taxon>
        <taxon>Filarioidea</taxon>
        <taxon>Onchocercidae</taxon>
        <taxon>Onchocerca</taxon>
    </lineage>
</organism>
<evidence type="ECO:0000313" key="8">
    <source>
        <dbReference type="EMBL" id="VDP25130.1"/>
    </source>
</evidence>
<keyword evidence="4" id="KW-0010">Activator</keyword>
<evidence type="ECO:0000313" key="9">
    <source>
        <dbReference type="Proteomes" id="UP000267606"/>
    </source>
</evidence>
<evidence type="ECO:0000256" key="1">
    <source>
        <dbReference type="ARBA" id="ARBA00004123"/>
    </source>
</evidence>
<reference evidence="8 9" key="2">
    <citation type="submission" date="2018-11" db="EMBL/GenBank/DDBJ databases">
        <authorList>
            <consortium name="Pathogen Informatics"/>
        </authorList>
    </citation>
    <scope>NUCLEOTIDE SEQUENCE [LARGE SCALE GENOMIC DNA]</scope>
</reference>
<dbReference type="PANTHER" id="PTHR10373:SF38">
    <property type="entry name" value="PROTEIN PANGOLIN, ISOFORM J"/>
    <property type="match status" value="1"/>
</dbReference>
<evidence type="ECO:0000256" key="2">
    <source>
        <dbReference type="ARBA" id="ARBA00023015"/>
    </source>
</evidence>
<dbReference type="GO" id="GO:0000785">
    <property type="term" value="C:chromatin"/>
    <property type="evidence" value="ECO:0007669"/>
    <property type="project" value="TreeGrafter"/>
</dbReference>
<evidence type="ECO:0000256" key="4">
    <source>
        <dbReference type="ARBA" id="ARBA00023159"/>
    </source>
</evidence>
<dbReference type="PANTHER" id="PTHR10373">
    <property type="entry name" value="TRANSCRIPTION FACTOR 7 FAMILY MEMBER"/>
    <property type="match status" value="1"/>
</dbReference>
<name>A0A183I871_9BILA</name>
<feature type="region of interest" description="Disordered" evidence="7">
    <location>
        <begin position="77"/>
        <end position="148"/>
    </location>
</feature>
<protein>
    <submittedName>
        <fullName evidence="10">Transcription factor</fullName>
    </submittedName>
</protein>
<gene>
    <name evidence="8" type="ORF">OFLC_LOCUS15933</name>
</gene>
<evidence type="ECO:0000256" key="6">
    <source>
        <dbReference type="ARBA" id="ARBA00023242"/>
    </source>
</evidence>
<keyword evidence="3" id="KW-0238">DNA-binding</keyword>
<proteinExistence type="predicted"/>
<dbReference type="SMART" id="SM01366">
    <property type="entry name" value="c-clamp"/>
    <property type="match status" value="1"/>
</dbReference>
<dbReference type="InterPro" id="IPR024940">
    <property type="entry name" value="TCF/LEF"/>
</dbReference>
<dbReference type="STRING" id="387005.A0A183I871"/>
<dbReference type="GO" id="GO:1990907">
    <property type="term" value="C:beta-catenin-TCF complex"/>
    <property type="evidence" value="ECO:0007669"/>
    <property type="project" value="TreeGrafter"/>
</dbReference>
<keyword evidence="9" id="KW-1185">Reference proteome</keyword>
<keyword evidence="2" id="KW-0805">Transcription regulation</keyword>